<dbReference type="EMBL" id="LRFC01000039">
    <property type="protein sequence ID" value="KZE63398.1"/>
    <property type="molecule type" value="Genomic_DNA"/>
</dbReference>
<dbReference type="Proteomes" id="UP000076567">
    <property type="component" value="Unassembled WGS sequence"/>
</dbReference>
<dbReference type="OrthoDB" id="2957622at2"/>
<dbReference type="RefSeq" id="WP_066245917.1">
    <property type="nucleotide sequence ID" value="NZ_LRFC01000039.1"/>
</dbReference>
<reference evidence="3" key="1">
    <citation type="submission" date="2016-01" db="EMBL/GenBank/DDBJ databases">
        <title>Draft genome of Chromobacterium sp. F49.</title>
        <authorList>
            <person name="Hong K.W."/>
        </authorList>
    </citation>
    <scope>NUCLEOTIDE SEQUENCE [LARGE SCALE GENOMIC DNA]</scope>
    <source>
        <strain evidence="3">P7IIIA</strain>
    </source>
</reference>
<feature type="region of interest" description="Disordered" evidence="1">
    <location>
        <begin position="208"/>
        <end position="239"/>
    </location>
</feature>
<protein>
    <submittedName>
        <fullName evidence="2">Uncharacterized protein</fullName>
    </submittedName>
</protein>
<name>A0A165MU93_9BACL</name>
<accession>A0A165MU93</accession>
<feature type="compositionally biased region" description="Polar residues" evidence="1">
    <location>
        <begin position="284"/>
        <end position="312"/>
    </location>
</feature>
<feature type="compositionally biased region" description="Polar residues" evidence="1">
    <location>
        <begin position="208"/>
        <end position="223"/>
    </location>
</feature>
<evidence type="ECO:0000313" key="2">
    <source>
        <dbReference type="EMBL" id="KZE63398.1"/>
    </source>
</evidence>
<evidence type="ECO:0000313" key="3">
    <source>
        <dbReference type="Proteomes" id="UP000076567"/>
    </source>
</evidence>
<evidence type="ECO:0000256" key="1">
    <source>
        <dbReference type="SAM" id="MobiDB-lite"/>
    </source>
</evidence>
<comment type="caution">
    <text evidence="2">The sequence shown here is derived from an EMBL/GenBank/DDBJ whole genome shotgun (WGS) entry which is preliminary data.</text>
</comment>
<gene>
    <name evidence="2" type="ORF">AWM68_15395</name>
</gene>
<dbReference type="AlphaFoldDB" id="A0A165MU93"/>
<feature type="compositionally biased region" description="Basic and acidic residues" evidence="1">
    <location>
        <begin position="328"/>
        <end position="343"/>
    </location>
</feature>
<sequence>MKTLWYNNHKVCDVTPLEYEAISLLLPYWGLRISEEGKEISGALSTFMLGIHGLTQQKVKELNQLLHHTGITITTDDREKCDQRFYVDFHENHPMPLALKTPDQKLYYLNPATNLRSTVQTAIHKGITLKRKDGPLFLAVQPSFDKQATEWISYLIIQTFLRSHFEALTSISESTYITCVEKVLDKINDRFASIQLTDYKTKTANVSAATPDSDTVTTSSIGRETNEHEQKMVNQPNSKKVLGQKIAVPQIRQFSASGSLITNDVPKPYDPGLLNNRKSKPFNPFNSAIQNKSRPIHPFSQSQSDSHKTSVISPFHSKEHTSSLNREYTSDDTKLFKQRRDGK</sequence>
<organism evidence="2 3">
    <name type="scientific">Fictibacillus phosphorivorans</name>
    <dbReference type="NCBI Taxonomy" id="1221500"/>
    <lineage>
        <taxon>Bacteria</taxon>
        <taxon>Bacillati</taxon>
        <taxon>Bacillota</taxon>
        <taxon>Bacilli</taxon>
        <taxon>Bacillales</taxon>
        <taxon>Fictibacillaceae</taxon>
        <taxon>Fictibacillus</taxon>
    </lineage>
</organism>
<feature type="region of interest" description="Disordered" evidence="1">
    <location>
        <begin position="271"/>
        <end position="343"/>
    </location>
</feature>
<keyword evidence="3" id="KW-1185">Reference proteome</keyword>
<proteinExistence type="predicted"/>